<name>A0AAE1HPZ8_9NEOP</name>
<organism evidence="9 10">
    <name type="scientific">Frankliniella fusca</name>
    <dbReference type="NCBI Taxonomy" id="407009"/>
    <lineage>
        <taxon>Eukaryota</taxon>
        <taxon>Metazoa</taxon>
        <taxon>Ecdysozoa</taxon>
        <taxon>Arthropoda</taxon>
        <taxon>Hexapoda</taxon>
        <taxon>Insecta</taxon>
        <taxon>Pterygota</taxon>
        <taxon>Neoptera</taxon>
        <taxon>Paraneoptera</taxon>
        <taxon>Thysanoptera</taxon>
        <taxon>Terebrantia</taxon>
        <taxon>Thripoidea</taxon>
        <taxon>Thripidae</taxon>
        <taxon>Frankliniella</taxon>
    </lineage>
</organism>
<evidence type="ECO:0000256" key="3">
    <source>
        <dbReference type="ARBA" id="ARBA00006958"/>
    </source>
</evidence>
<dbReference type="GO" id="GO:0005634">
    <property type="term" value="C:nucleus"/>
    <property type="evidence" value="ECO:0007669"/>
    <property type="project" value="UniProtKB-SubCell"/>
</dbReference>
<protein>
    <submittedName>
        <fullName evidence="9">Nuclease</fullName>
    </submittedName>
</protein>
<comment type="similarity">
    <text evidence="3">Belongs to the HARBI1 family.</text>
</comment>
<feature type="domain" description="DDE Tnp4" evidence="8">
    <location>
        <begin position="176"/>
        <end position="239"/>
    </location>
</feature>
<evidence type="ECO:0000256" key="2">
    <source>
        <dbReference type="ARBA" id="ARBA00004123"/>
    </source>
</evidence>
<dbReference type="InterPro" id="IPR027806">
    <property type="entry name" value="HARBI1_dom"/>
</dbReference>
<reference evidence="9" key="2">
    <citation type="journal article" date="2023" name="BMC Genomics">
        <title>Pest status, molecular evolution, and epigenetic factors derived from the genome assembly of Frankliniella fusca, a thysanopteran phytovirus vector.</title>
        <authorList>
            <person name="Catto M.A."/>
            <person name="Labadie P.E."/>
            <person name="Jacobson A.L."/>
            <person name="Kennedy G.G."/>
            <person name="Srinivasan R."/>
            <person name="Hunt B.G."/>
        </authorList>
    </citation>
    <scope>NUCLEOTIDE SEQUENCE</scope>
    <source>
        <strain evidence="9">PL_HMW_Pooled</strain>
    </source>
</reference>
<comment type="caution">
    <text evidence="9">The sequence shown here is derived from an EMBL/GenBank/DDBJ whole genome shotgun (WGS) entry which is preliminary data.</text>
</comment>
<dbReference type="InterPro" id="IPR045249">
    <property type="entry name" value="HARBI1-like"/>
</dbReference>
<dbReference type="GO" id="GO:0016787">
    <property type="term" value="F:hydrolase activity"/>
    <property type="evidence" value="ECO:0007669"/>
    <property type="project" value="UniProtKB-KW"/>
</dbReference>
<dbReference type="GO" id="GO:0046872">
    <property type="term" value="F:metal ion binding"/>
    <property type="evidence" value="ECO:0007669"/>
    <property type="project" value="UniProtKB-KW"/>
</dbReference>
<gene>
    <name evidence="9" type="ORF">KUF71_013529</name>
</gene>
<evidence type="ECO:0000313" key="9">
    <source>
        <dbReference type="EMBL" id="KAK3925322.1"/>
    </source>
</evidence>
<keyword evidence="7" id="KW-0539">Nucleus</keyword>
<evidence type="ECO:0000256" key="7">
    <source>
        <dbReference type="ARBA" id="ARBA00023242"/>
    </source>
</evidence>
<dbReference type="PANTHER" id="PTHR22930:SF85">
    <property type="entry name" value="GH03217P-RELATED"/>
    <property type="match status" value="1"/>
</dbReference>
<accession>A0AAE1HPZ8</accession>
<dbReference type="PANTHER" id="PTHR22930">
    <property type="match status" value="1"/>
</dbReference>
<evidence type="ECO:0000256" key="5">
    <source>
        <dbReference type="ARBA" id="ARBA00022723"/>
    </source>
</evidence>
<dbReference type="GO" id="GO:0004518">
    <property type="term" value="F:nuclease activity"/>
    <property type="evidence" value="ECO:0007669"/>
    <property type="project" value="UniProtKB-KW"/>
</dbReference>
<evidence type="ECO:0000256" key="1">
    <source>
        <dbReference type="ARBA" id="ARBA00001968"/>
    </source>
</evidence>
<comment type="subcellular location">
    <subcellularLocation>
        <location evidence="2">Nucleus</location>
    </subcellularLocation>
</comment>
<keyword evidence="5" id="KW-0479">Metal-binding</keyword>
<evidence type="ECO:0000256" key="6">
    <source>
        <dbReference type="ARBA" id="ARBA00022801"/>
    </source>
</evidence>
<dbReference type="EMBL" id="JAHWGI010001226">
    <property type="protein sequence ID" value="KAK3925322.1"/>
    <property type="molecule type" value="Genomic_DNA"/>
</dbReference>
<dbReference type="Proteomes" id="UP001219518">
    <property type="component" value="Unassembled WGS sequence"/>
</dbReference>
<proteinExistence type="inferred from homology"/>
<sequence>MALVDVEELEHEELVRSLALLMVWEIIEIEEEGLFLEGGEVSWERVAVNIDEYHRMSDRCFKMHFRMTRAVFEVIHSYDGERPFNSQTSPPERERTSFNDIMLMVIWLLATPDSFRSVALRFGVVPSTLYYFYIYIVEALRELAPRYISWPKEEERIVIKETFQRATGFPGVIGCIDCTHVYITAPVHDAQQYVNRNHKYSINVQAVVDHNLLVLQLHVGEAGSVNDARVFRKSNLHCDLLRRPLGEIRRLSSLDGSDADPHGFRVPHGRARKRADALLVWSEITAFLPINNSKTCQPTYFWKEKGTRMNILQ</sequence>
<reference evidence="9" key="1">
    <citation type="submission" date="2021-07" db="EMBL/GenBank/DDBJ databases">
        <authorList>
            <person name="Catto M.A."/>
            <person name="Jacobson A."/>
            <person name="Kennedy G."/>
            <person name="Labadie P."/>
            <person name="Hunt B.G."/>
            <person name="Srinivasan R."/>
        </authorList>
    </citation>
    <scope>NUCLEOTIDE SEQUENCE</scope>
    <source>
        <strain evidence="9">PL_HMW_Pooled</strain>
        <tissue evidence="9">Head</tissue>
    </source>
</reference>
<evidence type="ECO:0000313" key="10">
    <source>
        <dbReference type="Proteomes" id="UP001219518"/>
    </source>
</evidence>
<keyword evidence="4" id="KW-0540">Nuclease</keyword>
<evidence type="ECO:0000256" key="4">
    <source>
        <dbReference type="ARBA" id="ARBA00022722"/>
    </source>
</evidence>
<dbReference type="AlphaFoldDB" id="A0AAE1HPZ8"/>
<dbReference type="Pfam" id="PF13359">
    <property type="entry name" value="DDE_Tnp_4"/>
    <property type="match status" value="1"/>
</dbReference>
<keyword evidence="6" id="KW-0378">Hydrolase</keyword>
<keyword evidence="10" id="KW-1185">Reference proteome</keyword>
<evidence type="ECO:0000259" key="8">
    <source>
        <dbReference type="Pfam" id="PF13359"/>
    </source>
</evidence>
<comment type="cofactor">
    <cofactor evidence="1">
        <name>a divalent metal cation</name>
        <dbReference type="ChEBI" id="CHEBI:60240"/>
    </cofactor>
</comment>